<dbReference type="InterPro" id="IPR000719">
    <property type="entry name" value="Prot_kinase_dom"/>
</dbReference>
<dbReference type="InterPro" id="IPR011009">
    <property type="entry name" value="Kinase-like_dom_sf"/>
</dbReference>
<dbReference type="PROSITE" id="PS00107">
    <property type="entry name" value="PROTEIN_KINASE_ATP"/>
    <property type="match status" value="1"/>
</dbReference>
<name>A0AA36CTK6_9BILA</name>
<dbReference type="GO" id="GO:0019899">
    <property type="term" value="F:enzyme binding"/>
    <property type="evidence" value="ECO:0007669"/>
    <property type="project" value="UniProtKB-ARBA"/>
</dbReference>
<dbReference type="GO" id="GO:0005524">
    <property type="term" value="F:ATP binding"/>
    <property type="evidence" value="ECO:0007669"/>
    <property type="project" value="UniProtKB-UniRule"/>
</dbReference>
<keyword evidence="4 7" id="KW-0547">Nucleotide-binding</keyword>
<dbReference type="GO" id="GO:0006950">
    <property type="term" value="P:response to stress"/>
    <property type="evidence" value="ECO:0007669"/>
    <property type="project" value="UniProtKB-ARBA"/>
</dbReference>
<evidence type="ECO:0000259" key="10">
    <source>
        <dbReference type="PROSITE" id="PS50011"/>
    </source>
</evidence>
<keyword evidence="2 8" id="KW-0723">Serine/threonine-protein kinase</keyword>
<dbReference type="EMBL" id="CATQJA010002626">
    <property type="protein sequence ID" value="CAJ0574116.1"/>
    <property type="molecule type" value="Genomic_DNA"/>
</dbReference>
<dbReference type="SMART" id="SM00220">
    <property type="entry name" value="S_TKc"/>
    <property type="match status" value="1"/>
</dbReference>
<feature type="region of interest" description="Disordered" evidence="9">
    <location>
        <begin position="343"/>
        <end position="377"/>
    </location>
</feature>
<comment type="caution">
    <text evidence="11">The sequence shown here is derived from an EMBL/GenBank/DDBJ whole genome shotgun (WGS) entry which is preliminary data.</text>
</comment>
<evidence type="ECO:0000256" key="1">
    <source>
        <dbReference type="ARBA" id="ARBA00006529"/>
    </source>
</evidence>
<dbReference type="GO" id="GO:0004709">
    <property type="term" value="F:MAP kinase kinase kinase activity"/>
    <property type="evidence" value="ECO:0007669"/>
    <property type="project" value="TreeGrafter"/>
</dbReference>
<comment type="similarity">
    <text evidence="1">Belongs to the protein kinase superfamily. STE Ser/Thr protein kinase family. MAP kinase kinase kinase subfamily.</text>
</comment>
<evidence type="ECO:0000256" key="4">
    <source>
        <dbReference type="ARBA" id="ARBA00022741"/>
    </source>
</evidence>
<evidence type="ECO:0000256" key="7">
    <source>
        <dbReference type="PROSITE-ProRule" id="PRU10141"/>
    </source>
</evidence>
<feature type="binding site" evidence="7">
    <location>
        <position position="69"/>
    </location>
    <ligand>
        <name>ATP</name>
        <dbReference type="ChEBI" id="CHEBI:30616"/>
    </ligand>
</feature>
<gene>
    <name evidence="11" type="ORF">MSPICULIGERA_LOCUS12457</name>
</gene>
<dbReference type="InterPro" id="IPR017441">
    <property type="entry name" value="Protein_kinase_ATP_BS"/>
</dbReference>
<proteinExistence type="inferred from homology"/>
<dbReference type="Gene3D" id="1.10.510.10">
    <property type="entry name" value="Transferase(Phosphotransferase) domain 1"/>
    <property type="match status" value="1"/>
</dbReference>
<keyword evidence="5" id="KW-0418">Kinase</keyword>
<keyword evidence="6 7" id="KW-0067">ATP-binding</keyword>
<keyword evidence="12" id="KW-1185">Reference proteome</keyword>
<accession>A0AA36CTK6</accession>
<evidence type="ECO:0000313" key="11">
    <source>
        <dbReference type="EMBL" id="CAJ0574116.1"/>
    </source>
</evidence>
<dbReference type="PROSITE" id="PS50011">
    <property type="entry name" value="PROTEIN_KINASE_DOM"/>
    <property type="match status" value="1"/>
</dbReference>
<dbReference type="GO" id="GO:0007254">
    <property type="term" value="P:JNK cascade"/>
    <property type="evidence" value="ECO:0007669"/>
    <property type="project" value="TreeGrafter"/>
</dbReference>
<feature type="domain" description="Protein kinase" evidence="10">
    <location>
        <begin position="41"/>
        <end position="303"/>
    </location>
</feature>
<evidence type="ECO:0000256" key="3">
    <source>
        <dbReference type="ARBA" id="ARBA00022679"/>
    </source>
</evidence>
<protein>
    <recommendedName>
        <fullName evidence="10">Protein kinase domain-containing protein</fullName>
    </recommendedName>
</protein>
<keyword evidence="3" id="KW-0808">Transferase</keyword>
<dbReference type="InterPro" id="IPR008271">
    <property type="entry name" value="Ser/Thr_kinase_AS"/>
</dbReference>
<evidence type="ECO:0000256" key="6">
    <source>
        <dbReference type="ARBA" id="ARBA00022840"/>
    </source>
</evidence>
<dbReference type="AlphaFoldDB" id="A0AA36CTK6"/>
<feature type="non-terminal residue" evidence="11">
    <location>
        <position position="1"/>
    </location>
</feature>
<dbReference type="PRINTS" id="PR00109">
    <property type="entry name" value="TYRKINASE"/>
</dbReference>
<dbReference type="SUPFAM" id="SSF56112">
    <property type="entry name" value="Protein kinase-like (PK-like)"/>
    <property type="match status" value="1"/>
</dbReference>
<dbReference type="PANTHER" id="PTHR46716:SF1">
    <property type="entry name" value="MITOGEN-ACTIVATED PROTEIN KINASE KINASE KINASE 7"/>
    <property type="match status" value="1"/>
</dbReference>
<dbReference type="GO" id="GO:0043123">
    <property type="term" value="P:positive regulation of canonical NF-kappaB signal transduction"/>
    <property type="evidence" value="ECO:0007669"/>
    <property type="project" value="TreeGrafter"/>
</dbReference>
<reference evidence="11" key="1">
    <citation type="submission" date="2023-06" db="EMBL/GenBank/DDBJ databases">
        <authorList>
            <person name="Delattre M."/>
        </authorList>
    </citation>
    <scope>NUCLEOTIDE SEQUENCE</scope>
    <source>
        <strain evidence="11">AF72</strain>
    </source>
</reference>
<dbReference type="InterPro" id="IPR001245">
    <property type="entry name" value="Ser-Thr/Tyr_kinase_cat_dom"/>
</dbReference>
<dbReference type="PROSITE" id="PS00108">
    <property type="entry name" value="PROTEIN_KINASE_ST"/>
    <property type="match status" value="1"/>
</dbReference>
<feature type="compositionally biased region" description="Low complexity" evidence="9">
    <location>
        <begin position="360"/>
        <end position="377"/>
    </location>
</feature>
<dbReference type="Pfam" id="PF00069">
    <property type="entry name" value="Pkinase"/>
    <property type="match status" value="1"/>
</dbReference>
<dbReference type="Proteomes" id="UP001177023">
    <property type="component" value="Unassembled WGS sequence"/>
</dbReference>
<evidence type="ECO:0000256" key="8">
    <source>
        <dbReference type="RuleBase" id="RU000304"/>
    </source>
</evidence>
<evidence type="ECO:0000256" key="5">
    <source>
        <dbReference type="ARBA" id="ARBA00022777"/>
    </source>
</evidence>
<organism evidence="11 12">
    <name type="scientific">Mesorhabditis spiculigera</name>
    <dbReference type="NCBI Taxonomy" id="96644"/>
    <lineage>
        <taxon>Eukaryota</taxon>
        <taxon>Metazoa</taxon>
        <taxon>Ecdysozoa</taxon>
        <taxon>Nematoda</taxon>
        <taxon>Chromadorea</taxon>
        <taxon>Rhabditida</taxon>
        <taxon>Rhabditina</taxon>
        <taxon>Rhabditomorpha</taxon>
        <taxon>Rhabditoidea</taxon>
        <taxon>Rhabditidae</taxon>
        <taxon>Mesorhabditinae</taxon>
        <taxon>Mesorhabditis</taxon>
    </lineage>
</organism>
<evidence type="ECO:0000313" key="12">
    <source>
        <dbReference type="Proteomes" id="UP001177023"/>
    </source>
</evidence>
<evidence type="ECO:0000256" key="2">
    <source>
        <dbReference type="ARBA" id="ARBA00022527"/>
    </source>
</evidence>
<dbReference type="PANTHER" id="PTHR46716">
    <property type="entry name" value="MITOGEN-ACTIVATED PROTEIN KINASE KINASE KINASE 7"/>
    <property type="match status" value="1"/>
</dbReference>
<dbReference type="GO" id="GO:0006955">
    <property type="term" value="P:immune response"/>
    <property type="evidence" value="ECO:0007669"/>
    <property type="project" value="TreeGrafter"/>
</dbReference>
<sequence>MAFADQPGPSGSGIVPVDAELDNTITRERVLPKIDNRQLDIHPQHKLGTGSFGEVFRGNHQIHGEVAIKLALDEVGRRNLLKECSMLYKYGSAHANIIKWYGLYEHSTALGFVMEYMDCGSLDNLLLRERHLEYKIDHVFSWLRQTCDAMVYMHSNGLVHRDLKPLNLLLRDRYLDLKLCDFGTVISIRKTMTNCVGSSAYMAPEVFKGRKYGPPCDVYSMAIIMWQMVARRNPYDALERIALLYNISTANYRPVDVKCHPILKKLMQKSWSNEPEDRPEMKTLLAFTIAMSKMYPNGREPLIDKNLLTAGALNAGQRVERLSTGRVPGHRRTRSDDATLVNTVAKRPPPPVMTTSVHEPNSTRSSSNTVNSTSTPVSNADELLAGIPAPLRPPNQILDDPMSEQSYNEHLAMCREWLDQTALLNDATAQKHEVLFEVLRRLELRKKSIRLEYLRAVHAQARDRLRGLEESTL</sequence>
<evidence type="ECO:0000256" key="9">
    <source>
        <dbReference type="SAM" id="MobiDB-lite"/>
    </source>
</evidence>